<evidence type="ECO:0000313" key="3">
    <source>
        <dbReference type="Proteomes" id="UP000270185"/>
    </source>
</evidence>
<protein>
    <submittedName>
        <fullName evidence="2">SGNH/GDSL hydrolase family protein</fullName>
    </submittedName>
</protein>
<evidence type="ECO:0000313" key="2">
    <source>
        <dbReference type="EMBL" id="AZI32138.1"/>
    </source>
</evidence>
<dbReference type="Pfam" id="PF13472">
    <property type="entry name" value="Lipase_GDSL_2"/>
    <property type="match status" value="1"/>
</dbReference>
<reference evidence="3" key="1">
    <citation type="submission" date="2018-11" db="EMBL/GenBank/DDBJ databases">
        <title>Proposal to divide the Flavobacteriaceae and reorganize its genera based on Amino Acid Identity values calculated from whole genome sequences.</title>
        <authorList>
            <person name="Nicholson A.C."/>
            <person name="Gulvik C.A."/>
            <person name="Whitney A.M."/>
            <person name="Humrighouse B.W."/>
            <person name="Bell M."/>
            <person name="Holmes B."/>
            <person name="Steigerwalt A.G."/>
            <person name="Villarma A."/>
            <person name="Sheth M."/>
            <person name="Batra D."/>
            <person name="Pryor J."/>
            <person name="Bernardet J.-F."/>
            <person name="Hugo C."/>
            <person name="Kampfer P."/>
            <person name="Newman J.D."/>
            <person name="McQuiston J.R."/>
        </authorList>
    </citation>
    <scope>NUCLEOTIDE SEQUENCE [LARGE SCALE GENOMIC DNA]</scope>
    <source>
        <strain evidence="3">G0081</strain>
    </source>
</reference>
<dbReference type="Gene3D" id="3.40.50.1110">
    <property type="entry name" value="SGNH hydrolase"/>
    <property type="match status" value="1"/>
</dbReference>
<dbReference type="KEGG" id="ccas:EIB73_02620"/>
<dbReference type="Proteomes" id="UP000270185">
    <property type="component" value="Chromosome"/>
</dbReference>
<proteinExistence type="predicted"/>
<dbReference type="PANTHER" id="PTHR30383">
    <property type="entry name" value="THIOESTERASE 1/PROTEASE 1/LYSOPHOSPHOLIPASE L1"/>
    <property type="match status" value="1"/>
</dbReference>
<sequence length="261" mass="30085">MRERLRKKYFLHLLRSLPLLPIIYFQGKKIKKEIPLLPAAKNPEGSVIIISNRNLKVLFIGESSFAGVGTDYHKNSFAGYFAEKISELFQSNIHWKVYAKIGYNIDQIQRMIIPKIEETNCDLIVVGIGGNDTFELTHPKKWSRSVQVLIDDLREKFPDTPILFAQLPTIEAFPAFTAEMKCVLAGHKNILANYLHRQVLKNKNIFYPSEKINIQKWMATLKDGETVAEFFSDGIHPSELTYKMWAYECADFLHQSSVKFN</sequence>
<dbReference type="AlphaFoldDB" id="A0A3G8XHE5"/>
<dbReference type="SUPFAM" id="SSF52266">
    <property type="entry name" value="SGNH hydrolase"/>
    <property type="match status" value="1"/>
</dbReference>
<gene>
    <name evidence="2" type="ORF">EIB73_02620</name>
</gene>
<dbReference type="CDD" id="cd01836">
    <property type="entry name" value="FeeA_FeeB_like"/>
    <property type="match status" value="1"/>
</dbReference>
<dbReference type="InterPro" id="IPR036514">
    <property type="entry name" value="SGNH_hydro_sf"/>
</dbReference>
<dbReference type="GO" id="GO:0016788">
    <property type="term" value="F:hydrolase activity, acting on ester bonds"/>
    <property type="evidence" value="ECO:0007669"/>
    <property type="project" value="UniProtKB-ARBA"/>
</dbReference>
<dbReference type="InterPro" id="IPR051532">
    <property type="entry name" value="Ester_Hydrolysis_Enzymes"/>
</dbReference>
<feature type="domain" description="SGNH hydrolase-type esterase" evidence="1">
    <location>
        <begin position="59"/>
        <end position="243"/>
    </location>
</feature>
<keyword evidence="3" id="KW-1185">Reference proteome</keyword>
<dbReference type="EMBL" id="CP034159">
    <property type="protein sequence ID" value="AZI32138.1"/>
    <property type="molecule type" value="Genomic_DNA"/>
</dbReference>
<keyword evidence="2" id="KW-0378">Hydrolase</keyword>
<evidence type="ECO:0000259" key="1">
    <source>
        <dbReference type="Pfam" id="PF13472"/>
    </source>
</evidence>
<dbReference type="InterPro" id="IPR013830">
    <property type="entry name" value="SGNH_hydro"/>
</dbReference>
<dbReference type="OrthoDB" id="2810666at2"/>
<accession>A0A3G8XHE5</accession>
<organism evidence="2 3">
    <name type="scientific">Kaistella carnis</name>
    <dbReference type="NCBI Taxonomy" id="1241979"/>
    <lineage>
        <taxon>Bacteria</taxon>
        <taxon>Pseudomonadati</taxon>
        <taxon>Bacteroidota</taxon>
        <taxon>Flavobacteriia</taxon>
        <taxon>Flavobacteriales</taxon>
        <taxon>Weeksellaceae</taxon>
        <taxon>Chryseobacterium group</taxon>
        <taxon>Kaistella</taxon>
    </lineage>
</organism>
<name>A0A3G8XHE5_9FLAO</name>